<reference evidence="1 2" key="1">
    <citation type="submission" date="2019-05" db="EMBL/GenBank/DDBJ databases">
        <title>Pseudomonas sp. SC006 isolated from lettuce that can produce HBGAs.</title>
        <authorList>
            <person name="Wang D."/>
            <person name="Liao N."/>
            <person name="Liu D."/>
            <person name="Zhang Z."/>
            <person name="Zou S."/>
        </authorList>
    </citation>
    <scope>NUCLEOTIDE SEQUENCE [LARGE SCALE GENOMIC DNA]</scope>
    <source>
        <strain evidence="1 2">SC006</strain>
    </source>
</reference>
<comment type="caution">
    <text evidence="1">The sequence shown here is derived from an EMBL/GenBank/DDBJ whole genome shotgun (WGS) entry which is preliminary data.</text>
</comment>
<dbReference type="Gene3D" id="2.180.10.10">
    <property type="entry name" value="RHS repeat-associated core"/>
    <property type="match status" value="1"/>
</dbReference>
<accession>A0A5R8Z0F8</accession>
<gene>
    <name evidence="1" type="ORF">FEM01_14965</name>
</gene>
<dbReference type="Proteomes" id="UP000309819">
    <property type="component" value="Unassembled WGS sequence"/>
</dbReference>
<organism evidence="1 2">
    <name type="scientific">Pseudomonas mosselii</name>
    <dbReference type="NCBI Taxonomy" id="78327"/>
    <lineage>
        <taxon>Bacteria</taxon>
        <taxon>Pseudomonadati</taxon>
        <taxon>Pseudomonadota</taxon>
        <taxon>Gammaproteobacteria</taxon>
        <taxon>Pseudomonadales</taxon>
        <taxon>Pseudomonadaceae</taxon>
        <taxon>Pseudomonas</taxon>
    </lineage>
</organism>
<name>A0A5R8Z0F8_9PSED</name>
<sequence length="255" mass="28040">MNTAYSPYGYRRTQPAPITVLGFTGQFLDGVLQCHALGNGRRLYSPCLMRFISPDVLSPFLKGGINAYAYCLNDPVNGLDPTGNWPIFRNGARPVGRLVQRVASLYKSLTEDRGLTNNQYWNMAEEMAHAKAQVKKASTQYRVVTSKSGFEQLDPGLNHKFVFTQEEKFVVFSSRDDPTMPSHGSLAEFSGLGYGTKGLGESVISAGYVFIGDGGKISLNNHSGHFQPPFENLYKLSGFLEGIGVEVNYIRAFGS</sequence>
<dbReference type="EMBL" id="VAUO01000006">
    <property type="protein sequence ID" value="TLP59193.1"/>
    <property type="molecule type" value="Genomic_DNA"/>
</dbReference>
<proteinExistence type="predicted"/>
<dbReference type="NCBIfam" id="TIGR03696">
    <property type="entry name" value="Rhs_assc_core"/>
    <property type="match status" value="1"/>
</dbReference>
<evidence type="ECO:0000313" key="2">
    <source>
        <dbReference type="Proteomes" id="UP000309819"/>
    </source>
</evidence>
<protein>
    <submittedName>
        <fullName evidence="1">RHS repeat-associated core domain-containing protein</fullName>
    </submittedName>
</protein>
<dbReference type="RefSeq" id="WP_138220259.1">
    <property type="nucleotide sequence ID" value="NZ_VAUO01000006.1"/>
</dbReference>
<dbReference type="AlphaFoldDB" id="A0A5R8Z0F8"/>
<keyword evidence="2" id="KW-1185">Reference proteome</keyword>
<dbReference type="InterPro" id="IPR022385">
    <property type="entry name" value="Rhs_assc_core"/>
</dbReference>
<dbReference type="OrthoDB" id="7032904at2"/>
<evidence type="ECO:0000313" key="1">
    <source>
        <dbReference type="EMBL" id="TLP59193.1"/>
    </source>
</evidence>